<dbReference type="PANTHER" id="PTHR38790">
    <property type="entry name" value="2EXR DOMAIN-CONTAINING PROTEIN-RELATED"/>
    <property type="match status" value="1"/>
</dbReference>
<evidence type="ECO:0000313" key="1">
    <source>
        <dbReference type="EMBL" id="KAF2662774.1"/>
    </source>
</evidence>
<name>A0A6A6TVW4_9PLEO</name>
<accession>A0A6A6TVW4</accession>
<dbReference type="PANTHER" id="PTHR38790:SF4">
    <property type="entry name" value="2EXR DOMAIN-CONTAINING PROTEIN"/>
    <property type="match status" value="1"/>
</dbReference>
<reference evidence="1" key="1">
    <citation type="journal article" date="2020" name="Stud. Mycol.">
        <title>101 Dothideomycetes genomes: a test case for predicting lifestyles and emergence of pathogens.</title>
        <authorList>
            <person name="Haridas S."/>
            <person name="Albert R."/>
            <person name="Binder M."/>
            <person name="Bloem J."/>
            <person name="Labutti K."/>
            <person name="Salamov A."/>
            <person name="Andreopoulos B."/>
            <person name="Baker S."/>
            <person name="Barry K."/>
            <person name="Bills G."/>
            <person name="Bluhm B."/>
            <person name="Cannon C."/>
            <person name="Castanera R."/>
            <person name="Culley D."/>
            <person name="Daum C."/>
            <person name="Ezra D."/>
            <person name="Gonzalez J."/>
            <person name="Henrissat B."/>
            <person name="Kuo A."/>
            <person name="Liang C."/>
            <person name="Lipzen A."/>
            <person name="Lutzoni F."/>
            <person name="Magnuson J."/>
            <person name="Mondo S."/>
            <person name="Nolan M."/>
            <person name="Ohm R."/>
            <person name="Pangilinan J."/>
            <person name="Park H.-J."/>
            <person name="Ramirez L."/>
            <person name="Alfaro M."/>
            <person name="Sun H."/>
            <person name="Tritt A."/>
            <person name="Yoshinaga Y."/>
            <person name="Zwiers L.-H."/>
            <person name="Turgeon B."/>
            <person name="Goodwin S."/>
            <person name="Spatafora J."/>
            <person name="Crous P."/>
            <person name="Grigoriev I."/>
        </authorList>
    </citation>
    <scope>NUCLEOTIDE SEQUENCE</scope>
    <source>
        <strain evidence="1">CBS 122681</strain>
    </source>
</reference>
<dbReference type="Proteomes" id="UP000799324">
    <property type="component" value="Unassembled WGS sequence"/>
</dbReference>
<dbReference type="OrthoDB" id="5413827at2759"/>
<evidence type="ECO:0008006" key="3">
    <source>
        <dbReference type="Google" id="ProtNLM"/>
    </source>
</evidence>
<gene>
    <name evidence="1" type="ORF">K491DRAFT_772669</name>
</gene>
<evidence type="ECO:0000313" key="2">
    <source>
        <dbReference type="Proteomes" id="UP000799324"/>
    </source>
</evidence>
<dbReference type="AlphaFoldDB" id="A0A6A6TVW4"/>
<dbReference type="EMBL" id="MU004288">
    <property type="protein sequence ID" value="KAF2662774.1"/>
    <property type="molecule type" value="Genomic_DNA"/>
</dbReference>
<sequence length="217" mass="25149">MPTVSTCLQQNNQSRPNHITALMALTPMQQLQHLLELGYLEKFNNGASELKTPDRLVHVVQANAINSPLLRLPSEIHNAIYAYALQPRSGSDRIHVTRRLCAASRDKMAVHLLRVSRQIYSKAATIVYTSKFSVHHLNSASLWLDRLNKRQREAIVEIHELWQWGSNGDKHIENLKATMGYKVPQLEWSWRPRFDEETGRVDIECHRITLKRRTDRE</sequence>
<organism evidence="1 2">
    <name type="scientific">Lophiostoma macrostomum CBS 122681</name>
    <dbReference type="NCBI Taxonomy" id="1314788"/>
    <lineage>
        <taxon>Eukaryota</taxon>
        <taxon>Fungi</taxon>
        <taxon>Dikarya</taxon>
        <taxon>Ascomycota</taxon>
        <taxon>Pezizomycotina</taxon>
        <taxon>Dothideomycetes</taxon>
        <taxon>Pleosporomycetidae</taxon>
        <taxon>Pleosporales</taxon>
        <taxon>Lophiostomataceae</taxon>
        <taxon>Lophiostoma</taxon>
    </lineage>
</organism>
<keyword evidence="2" id="KW-1185">Reference proteome</keyword>
<protein>
    <recommendedName>
        <fullName evidence="3">F-box domain-containing protein</fullName>
    </recommendedName>
</protein>
<proteinExistence type="predicted"/>